<dbReference type="EMBL" id="MN740043">
    <property type="protein sequence ID" value="QHT85643.1"/>
    <property type="molecule type" value="Genomic_DNA"/>
</dbReference>
<reference evidence="3" key="1">
    <citation type="journal article" date="2020" name="Nature">
        <title>Giant virus diversity and host interactions through global metagenomics.</title>
        <authorList>
            <person name="Schulz F."/>
            <person name="Roux S."/>
            <person name="Paez-Espino D."/>
            <person name="Jungbluth S."/>
            <person name="Walsh D.A."/>
            <person name="Denef V.J."/>
            <person name="McMahon K.D."/>
            <person name="Konstantinidis K.T."/>
            <person name="Eloe-Fadrosh E.A."/>
            <person name="Kyrpides N.C."/>
            <person name="Woyke T."/>
        </authorList>
    </citation>
    <scope>NUCLEOTIDE SEQUENCE</scope>
    <source>
        <strain evidence="3">GVMAG-M-3300023184-182</strain>
    </source>
</reference>
<protein>
    <recommendedName>
        <fullName evidence="2">Glycosyl transferase family 25 domain-containing protein</fullName>
    </recommendedName>
</protein>
<keyword evidence="1" id="KW-0812">Transmembrane</keyword>
<accession>A0A6C0I0K0</accession>
<feature type="transmembrane region" description="Helical" evidence="1">
    <location>
        <begin position="241"/>
        <end position="262"/>
    </location>
</feature>
<feature type="domain" description="Glycosyl transferase family 25" evidence="2">
    <location>
        <begin position="29"/>
        <end position="183"/>
    </location>
</feature>
<name>A0A6C0I0K0_9ZZZZ</name>
<proteinExistence type="predicted"/>
<dbReference type="InterPro" id="IPR002654">
    <property type="entry name" value="Glyco_trans_25"/>
</dbReference>
<dbReference type="Pfam" id="PF01755">
    <property type="entry name" value="Glyco_transf_25"/>
    <property type="match status" value="1"/>
</dbReference>
<evidence type="ECO:0000256" key="1">
    <source>
        <dbReference type="SAM" id="Phobius"/>
    </source>
</evidence>
<feature type="transmembrane region" description="Helical" evidence="1">
    <location>
        <begin position="12"/>
        <end position="33"/>
    </location>
</feature>
<keyword evidence="1" id="KW-1133">Transmembrane helix</keyword>
<sequence length="281" mass="33503">MNKSNKSNKPLWIYHYILYNIYYIMSDFEIYVLNLDKDKDRLDEITKKLNPNKFTRISGIYGKNINMDEYPEVLISSKYLTPKSAIGCELTHRKAIKQFLYNSKLDYAVILEDDAVPVNNNCMEEIQRSIKNAPPDWDIIKLDYWPNYSSEYNTYPSLLTTGYIINKKSANKILDYKVIYHYDVDLNFTNLKIYNNPKIIFQQIWDEKNASNNRIHESYNPFTSLYEGLNFKIIRVFNIEFTFADFILLFIIIIVVNIGYYYKFFKPFYIINTFSSKGRRT</sequence>
<organism evidence="3">
    <name type="scientific">viral metagenome</name>
    <dbReference type="NCBI Taxonomy" id="1070528"/>
    <lineage>
        <taxon>unclassified sequences</taxon>
        <taxon>metagenomes</taxon>
        <taxon>organismal metagenomes</taxon>
    </lineage>
</organism>
<dbReference type="CDD" id="cd06532">
    <property type="entry name" value="Glyco_transf_25"/>
    <property type="match status" value="1"/>
</dbReference>
<keyword evidence="1" id="KW-0472">Membrane</keyword>
<evidence type="ECO:0000259" key="2">
    <source>
        <dbReference type="Pfam" id="PF01755"/>
    </source>
</evidence>
<evidence type="ECO:0000313" key="3">
    <source>
        <dbReference type="EMBL" id="QHT85643.1"/>
    </source>
</evidence>
<dbReference type="AlphaFoldDB" id="A0A6C0I0K0"/>